<reference evidence="2" key="1">
    <citation type="submission" date="2016-06" db="EMBL/GenBank/DDBJ databases">
        <title>Parallel loss of symbiosis genes in relatives of nitrogen-fixing non-legume Parasponia.</title>
        <authorList>
            <person name="Van Velzen R."/>
            <person name="Holmer R."/>
            <person name="Bu F."/>
            <person name="Rutten L."/>
            <person name="Van Zeijl A."/>
            <person name="Liu W."/>
            <person name="Santuari L."/>
            <person name="Cao Q."/>
            <person name="Sharma T."/>
            <person name="Shen D."/>
            <person name="Roswanjaya Y."/>
            <person name="Wardhani T."/>
            <person name="Kalhor M.S."/>
            <person name="Jansen J."/>
            <person name="Van den Hoogen J."/>
            <person name="Gungor B."/>
            <person name="Hartog M."/>
            <person name="Hontelez J."/>
            <person name="Verver J."/>
            <person name="Yang W.-C."/>
            <person name="Schijlen E."/>
            <person name="Repin R."/>
            <person name="Schilthuizen M."/>
            <person name="Schranz E."/>
            <person name="Heidstra R."/>
            <person name="Miyata K."/>
            <person name="Fedorova E."/>
            <person name="Kohlen W."/>
            <person name="Bisseling T."/>
            <person name="Smit S."/>
            <person name="Geurts R."/>
        </authorList>
    </citation>
    <scope>NUCLEOTIDE SEQUENCE [LARGE SCALE GENOMIC DNA]</scope>
    <source>
        <strain evidence="2">cv. RG33-2</strain>
    </source>
</reference>
<keyword evidence="2" id="KW-1185">Reference proteome</keyword>
<accession>A0A2P5B4J6</accession>
<name>A0A2P5B4J6_TREOI</name>
<dbReference type="InParanoid" id="A0A2P5B4J6"/>
<proteinExistence type="predicted"/>
<feature type="non-terminal residue" evidence="1">
    <location>
        <position position="1"/>
    </location>
</feature>
<evidence type="ECO:0000313" key="1">
    <source>
        <dbReference type="EMBL" id="PON43696.1"/>
    </source>
</evidence>
<protein>
    <submittedName>
        <fullName evidence="1">Uncharacterized protein</fullName>
    </submittedName>
</protein>
<gene>
    <name evidence="1" type="ORF">TorRG33x02_333150</name>
</gene>
<organism evidence="1 2">
    <name type="scientific">Trema orientale</name>
    <name type="common">Charcoal tree</name>
    <name type="synonym">Celtis orientalis</name>
    <dbReference type="NCBI Taxonomy" id="63057"/>
    <lineage>
        <taxon>Eukaryota</taxon>
        <taxon>Viridiplantae</taxon>
        <taxon>Streptophyta</taxon>
        <taxon>Embryophyta</taxon>
        <taxon>Tracheophyta</taxon>
        <taxon>Spermatophyta</taxon>
        <taxon>Magnoliopsida</taxon>
        <taxon>eudicotyledons</taxon>
        <taxon>Gunneridae</taxon>
        <taxon>Pentapetalae</taxon>
        <taxon>rosids</taxon>
        <taxon>fabids</taxon>
        <taxon>Rosales</taxon>
        <taxon>Cannabaceae</taxon>
        <taxon>Trema</taxon>
    </lineage>
</organism>
<dbReference type="EMBL" id="JXTC01000609">
    <property type="protein sequence ID" value="PON43696.1"/>
    <property type="molecule type" value="Genomic_DNA"/>
</dbReference>
<dbReference type="AlphaFoldDB" id="A0A2P5B4J6"/>
<evidence type="ECO:0000313" key="2">
    <source>
        <dbReference type="Proteomes" id="UP000237000"/>
    </source>
</evidence>
<comment type="caution">
    <text evidence="1">The sequence shown here is derived from an EMBL/GenBank/DDBJ whole genome shotgun (WGS) entry which is preliminary data.</text>
</comment>
<sequence length="113" mass="12841">TRRALIDVQKGQLIMRVQDEEVVFNVFKETKYPPESASCFKVDILERSAAETVNTEHPKEPHAALNIHATSTKEEKVDVTKCANISEASSYYHGRKPKIEKLGKYHSRPFPSI</sequence>
<dbReference type="Proteomes" id="UP000237000">
    <property type="component" value="Unassembled WGS sequence"/>
</dbReference>
<dbReference type="OrthoDB" id="1436742at2759"/>